<dbReference type="Gene3D" id="3.30.420.40">
    <property type="match status" value="2"/>
</dbReference>
<dbReference type="InterPro" id="IPR000600">
    <property type="entry name" value="ROK"/>
</dbReference>
<dbReference type="PANTHER" id="PTHR18964:SF149">
    <property type="entry name" value="BIFUNCTIONAL UDP-N-ACETYLGLUCOSAMINE 2-EPIMERASE_N-ACETYLMANNOSAMINE KINASE"/>
    <property type="match status" value="1"/>
</dbReference>
<keyword evidence="2" id="KW-0418">Kinase</keyword>
<dbReference type="Proteomes" id="UP000755585">
    <property type="component" value="Unassembled WGS sequence"/>
</dbReference>
<reference evidence="2 3" key="1">
    <citation type="submission" date="2021-03" db="EMBL/GenBank/DDBJ databases">
        <title>Sequencing the genomes of 1000 actinobacteria strains.</title>
        <authorList>
            <person name="Klenk H.-P."/>
        </authorList>
    </citation>
    <scope>NUCLEOTIDE SEQUENCE [LARGE SCALE GENOMIC DNA]</scope>
    <source>
        <strain evidence="2 3">DSM 18824</strain>
    </source>
</reference>
<sequence length="389" mass="40534">MRAKSFGDLASRASCLTALRTLGAGTVSEIAEAAGTSRQTVDVALARLAEMGLAEYRVDSVLPHEGGGRPARVSRFRADAGYVVGVDLIGTTVKVALADLAGRWVRVGSLRPPTPTSDRPALDPVVAAVRDVVDEAGVDRSLLRAVGVGTSGVPSPDGSMLTSPLIKPWTEGNVGRQLSDLLGVPVVLDNDLTLGAIAESRLGALRGAATAVFAETFYNLSARILIDGAVVRGRSGVAGEFGVLKAFGRRRSRLETYFSDVGRMDEVLHRLADGSDEPADTAELDELVEAMAAPLAGLVLAVDPDVIALGGRLGRYASVLAKPLRAALRDAIEGGPPVDPRIVGAEFVTEGVLVGAIDQAFARFPDRIYGLDSIQPPTQLLPAEAAFAV</sequence>
<comment type="similarity">
    <text evidence="1">Belongs to the ROK (NagC/XylR) family.</text>
</comment>
<dbReference type="RefSeq" id="WP_209698623.1">
    <property type="nucleotide sequence ID" value="NZ_BAAAVU010000023.1"/>
</dbReference>
<dbReference type="SUPFAM" id="SSF46785">
    <property type="entry name" value="Winged helix' DNA-binding domain"/>
    <property type="match status" value="1"/>
</dbReference>
<name>A0ABS4UWN6_9ACTN</name>
<protein>
    <submittedName>
        <fullName evidence="2">NBD/HSP70 family sugar kinase</fullName>
    </submittedName>
</protein>
<evidence type="ECO:0000313" key="3">
    <source>
        <dbReference type="Proteomes" id="UP000755585"/>
    </source>
</evidence>
<dbReference type="Pfam" id="PF00480">
    <property type="entry name" value="ROK"/>
    <property type="match status" value="1"/>
</dbReference>
<dbReference type="GO" id="GO:0016301">
    <property type="term" value="F:kinase activity"/>
    <property type="evidence" value="ECO:0007669"/>
    <property type="project" value="UniProtKB-KW"/>
</dbReference>
<comment type="caution">
    <text evidence="2">The sequence shown here is derived from an EMBL/GenBank/DDBJ whole genome shotgun (WGS) entry which is preliminary data.</text>
</comment>
<evidence type="ECO:0000256" key="1">
    <source>
        <dbReference type="ARBA" id="ARBA00006479"/>
    </source>
</evidence>
<dbReference type="PANTHER" id="PTHR18964">
    <property type="entry name" value="ROK (REPRESSOR, ORF, KINASE) FAMILY"/>
    <property type="match status" value="1"/>
</dbReference>
<gene>
    <name evidence="2" type="ORF">JOF29_007152</name>
</gene>
<dbReference type="InterPro" id="IPR036390">
    <property type="entry name" value="WH_DNA-bd_sf"/>
</dbReference>
<dbReference type="InterPro" id="IPR011991">
    <property type="entry name" value="ArsR-like_HTH"/>
</dbReference>
<accession>A0ABS4UWN6</accession>
<organism evidence="2 3">
    <name type="scientific">Kribbella aluminosa</name>
    <dbReference type="NCBI Taxonomy" id="416017"/>
    <lineage>
        <taxon>Bacteria</taxon>
        <taxon>Bacillati</taxon>
        <taxon>Actinomycetota</taxon>
        <taxon>Actinomycetes</taxon>
        <taxon>Propionibacteriales</taxon>
        <taxon>Kribbellaceae</taxon>
        <taxon>Kribbella</taxon>
    </lineage>
</organism>
<dbReference type="SUPFAM" id="SSF53067">
    <property type="entry name" value="Actin-like ATPase domain"/>
    <property type="match status" value="1"/>
</dbReference>
<dbReference type="InterPro" id="IPR036388">
    <property type="entry name" value="WH-like_DNA-bd_sf"/>
</dbReference>
<dbReference type="Gene3D" id="1.10.10.10">
    <property type="entry name" value="Winged helix-like DNA-binding domain superfamily/Winged helix DNA-binding domain"/>
    <property type="match status" value="1"/>
</dbReference>
<dbReference type="InterPro" id="IPR043129">
    <property type="entry name" value="ATPase_NBD"/>
</dbReference>
<keyword evidence="2" id="KW-0808">Transferase</keyword>
<evidence type="ECO:0000313" key="2">
    <source>
        <dbReference type="EMBL" id="MBP2356042.1"/>
    </source>
</evidence>
<dbReference type="CDD" id="cd00090">
    <property type="entry name" value="HTH_ARSR"/>
    <property type="match status" value="1"/>
</dbReference>
<dbReference type="EMBL" id="JAGINT010000002">
    <property type="protein sequence ID" value="MBP2356042.1"/>
    <property type="molecule type" value="Genomic_DNA"/>
</dbReference>
<keyword evidence="3" id="KW-1185">Reference proteome</keyword>
<proteinExistence type="inferred from homology"/>